<evidence type="ECO:0000313" key="3">
    <source>
        <dbReference type="Proteomes" id="UP001627154"/>
    </source>
</evidence>
<feature type="signal peptide" evidence="1">
    <location>
        <begin position="1"/>
        <end position="22"/>
    </location>
</feature>
<dbReference type="Proteomes" id="UP001627154">
    <property type="component" value="Unassembled WGS sequence"/>
</dbReference>
<proteinExistence type="predicted"/>
<name>A0ABD2X2L8_9HYME</name>
<organism evidence="2 3">
    <name type="scientific">Trichogramma kaykai</name>
    <dbReference type="NCBI Taxonomy" id="54128"/>
    <lineage>
        <taxon>Eukaryota</taxon>
        <taxon>Metazoa</taxon>
        <taxon>Ecdysozoa</taxon>
        <taxon>Arthropoda</taxon>
        <taxon>Hexapoda</taxon>
        <taxon>Insecta</taxon>
        <taxon>Pterygota</taxon>
        <taxon>Neoptera</taxon>
        <taxon>Endopterygota</taxon>
        <taxon>Hymenoptera</taxon>
        <taxon>Apocrita</taxon>
        <taxon>Proctotrupomorpha</taxon>
        <taxon>Chalcidoidea</taxon>
        <taxon>Trichogrammatidae</taxon>
        <taxon>Trichogramma</taxon>
    </lineage>
</organism>
<dbReference type="EMBL" id="JBJJXI010000055">
    <property type="protein sequence ID" value="KAL3399578.1"/>
    <property type="molecule type" value="Genomic_DNA"/>
</dbReference>
<dbReference type="AlphaFoldDB" id="A0ABD2X2L8"/>
<reference evidence="2 3" key="1">
    <citation type="journal article" date="2024" name="bioRxiv">
        <title>A reference genome for Trichogramma kaykai: A tiny desert-dwelling parasitoid wasp with competing sex-ratio distorters.</title>
        <authorList>
            <person name="Culotta J."/>
            <person name="Lindsey A.R."/>
        </authorList>
    </citation>
    <scope>NUCLEOTIDE SEQUENCE [LARGE SCALE GENOMIC DNA]</scope>
    <source>
        <strain evidence="2 3">KSX58</strain>
    </source>
</reference>
<accession>A0ABD2X2L8</accession>
<gene>
    <name evidence="2" type="ORF">TKK_006847</name>
</gene>
<evidence type="ECO:0000256" key="1">
    <source>
        <dbReference type="SAM" id="SignalP"/>
    </source>
</evidence>
<protein>
    <submittedName>
        <fullName evidence="2">Uncharacterized protein</fullName>
    </submittedName>
</protein>
<keyword evidence="3" id="KW-1185">Reference proteome</keyword>
<comment type="caution">
    <text evidence="2">The sequence shown here is derived from an EMBL/GenBank/DDBJ whole genome shotgun (WGS) entry which is preliminary data.</text>
</comment>
<keyword evidence="1" id="KW-0732">Signal</keyword>
<feature type="chain" id="PRO_5044819943" evidence="1">
    <location>
        <begin position="23"/>
        <end position="149"/>
    </location>
</feature>
<evidence type="ECO:0000313" key="2">
    <source>
        <dbReference type="EMBL" id="KAL3399578.1"/>
    </source>
</evidence>
<sequence length="149" mass="16848">MSHLILSLSIVFLLFRASFSDAIRPDLSCVGRPHANVTLTAYYPDFMSEDESDYLDSRGKKLRTLQEFLDGRASFVTVAMDEVFRLKYGSVVCIPELNEHFGKMIPLQVRDHGPNLIGKGYSRLDICVRSEADSYDTAVNRMVTLYTTV</sequence>